<evidence type="ECO:0000313" key="3">
    <source>
        <dbReference type="EMBL" id="KAK7091542.1"/>
    </source>
</evidence>
<evidence type="ECO:0000313" key="4">
    <source>
        <dbReference type="Proteomes" id="UP001374579"/>
    </source>
</evidence>
<gene>
    <name evidence="3" type="ORF">V1264_009208</name>
</gene>
<dbReference type="PANTHER" id="PTHR16155">
    <property type="entry name" value="DED DOMAIN-CONTAINING PROTEIN"/>
    <property type="match status" value="1"/>
</dbReference>
<dbReference type="PANTHER" id="PTHR16155:SF19">
    <property type="entry name" value="DED DOMAIN-CONTAINING PROTEIN"/>
    <property type="match status" value="1"/>
</dbReference>
<sequence>MSDRRQRAGDWQHRIRANFPFLVEHLSRLEDLSDHLISRHIFSPHDADFVQNGGTDHTQRACSRRFLHRLLAKAGPDAYPTFTEALERIRCGFIVDQLESTDISQPCHDLSYHAASDDMQAVGGSLRFSSGAGGYEESTPTTTGPHGYPVQNVYVNVNRPKQVIVGPTSLGAGQFTGDQNMCRKSMLIALLNEILFRCAGRKEALYTLEGKLCTKLRDVGQNIVCFEQKFKMSFGQFLARNSEHFDVTKQDNDLIVSRAKDRKGTVTSLQTSFSNDDAKERLEQDYKGGNNKTSVEDAHTTSDRTEVKNTQSQIPQSTPVGISQRIESDRLRSTKKLPEKATQHKEKTLGASCPRPAENSGLMEALASFQRGHYVLVCGSLPDVAENLYALSNVPWVAVYDFDVNGRHTGLLAYLEEGLKKTRSFLVSTWMDPHTGVTERGTQWWSLRGRHDVPKSNLKDLTPMKWIKKVCDKVEELCRELARFSTDYTIFTILVLWPNVKDEVKCITKFLNEMMKRTQTPPRIILWFTDSLAGQSGSQEVESLIEDSEENVLTFERGMEDFCKEVQLLFTSSEDDVFKYEVPAAEGTHAEITKERAAWLKQNVEVLYLTKKPGLTEITAAQLQAEADNFFRGGSLSWMARYDMGTSCCDVERDISKNITNHIWKVFITGFRSGVVRLCHAPGAGGSTMAQRVLFDLHENAPCVHIRQNSGSSLEQIAERLEFLYETTHMPVVALVDGEEEQKLQQLNTMLLQCAVVFLYVRRYPHQIDLSNLCIELKSTFFLPGTVTKQESRNLCFQFGNRCNVSRVKARALATLDNDVQKHVRDHQMFEYGMTVYNHEFLGVKSFVKGYLQIERKQGAALESWQKCLGYLSLFYYYAQSSLPCYFIGSKFLGESGKTILDEEDLPFEVRVFVVADANKDKRHYVRIMHYTIATEILEQILNTSRNRSGNEKLSEGAKQNLLKFCLEFFEEATKGEVIHSSFTLQTLLTETFILRDFAESSVFETESKKKMQFAQVMLDMDTKPPYDGRLKVLTKMCDACPDDANFRAHLGRFYSLCRPGEEEEAERNFKEAIKIANENKKSTRSCSIDLAYIYHMYGCFFQRKISRNIKSSRNMSSSDLTEDAANACEKFSLCRQHAPLFNREAHPYFAEIDIRLQACRWIGQHCPGGLLAILQGMPEFPSECQFVKDSIVEIGDLIVECNSGVHLDDSHLLELQHRVQDFNSLFKNYVSELQAVADNDPMTTLRLKIMAKKLQYDNYHHIIFVENPKIPSDVLETVVGMLEKIFKHKDHQHCDKTKLDLDYRDWILAIRNPNLGKEYLLEDVLRFVQKWHTCLNSAYSSFYMFVLFSILGFGTKSGATSNLEKARDMKKVMQKLSRGEPKARLPKEWLGRDETRNILHLIPQSRIRLERYKLQRAARGSLAVCKGTILGNPKKSAGYINMDIKDKDSSHAVEVFFVPVRSRTSGTFYQEARVQFYLSFNQTNGYEAFEVLELQRAQCPACKIWVEITTDQQSVTCHGRTRGDRRCGTDVFRQVTR</sequence>
<feature type="compositionally biased region" description="Basic and acidic residues" evidence="1">
    <location>
        <begin position="294"/>
        <end position="307"/>
    </location>
</feature>
<dbReference type="GO" id="GO:0042981">
    <property type="term" value="P:regulation of apoptotic process"/>
    <property type="evidence" value="ECO:0007669"/>
    <property type="project" value="InterPro"/>
</dbReference>
<dbReference type="PROSITE" id="PS50209">
    <property type="entry name" value="CARD"/>
    <property type="match status" value="1"/>
</dbReference>
<feature type="compositionally biased region" description="Basic and acidic residues" evidence="1">
    <location>
        <begin position="326"/>
        <end position="348"/>
    </location>
</feature>
<dbReference type="SUPFAM" id="SSF47986">
    <property type="entry name" value="DEATH domain"/>
    <property type="match status" value="1"/>
</dbReference>
<dbReference type="GO" id="GO:0005737">
    <property type="term" value="C:cytoplasm"/>
    <property type="evidence" value="ECO:0007669"/>
    <property type="project" value="TreeGrafter"/>
</dbReference>
<name>A0AAN9AR87_9CAEN</name>
<accession>A0AAN9AR87</accession>
<comment type="caution">
    <text evidence="3">The sequence shown here is derived from an EMBL/GenBank/DDBJ whole genome shotgun (WGS) entry which is preliminary data.</text>
</comment>
<feature type="domain" description="CARD" evidence="2">
    <location>
        <begin position="22"/>
        <end position="87"/>
    </location>
</feature>
<protein>
    <recommendedName>
        <fullName evidence="2">CARD domain-containing protein</fullName>
    </recommendedName>
</protein>
<reference evidence="3 4" key="1">
    <citation type="submission" date="2024-02" db="EMBL/GenBank/DDBJ databases">
        <title>Chromosome-scale genome assembly of the rough periwinkle Littorina saxatilis.</title>
        <authorList>
            <person name="De Jode A."/>
            <person name="Faria R."/>
            <person name="Formenti G."/>
            <person name="Sims Y."/>
            <person name="Smith T.P."/>
            <person name="Tracey A."/>
            <person name="Wood J.M.D."/>
            <person name="Zagrodzka Z.B."/>
            <person name="Johannesson K."/>
            <person name="Butlin R.K."/>
            <person name="Leder E.H."/>
        </authorList>
    </citation>
    <scope>NUCLEOTIDE SEQUENCE [LARGE SCALE GENOMIC DNA]</scope>
    <source>
        <strain evidence="3">Snail1</strain>
        <tissue evidence="3">Muscle</tissue>
    </source>
</reference>
<keyword evidence="4" id="KW-1185">Reference proteome</keyword>
<organism evidence="3 4">
    <name type="scientific">Littorina saxatilis</name>
    <dbReference type="NCBI Taxonomy" id="31220"/>
    <lineage>
        <taxon>Eukaryota</taxon>
        <taxon>Metazoa</taxon>
        <taxon>Spiralia</taxon>
        <taxon>Lophotrochozoa</taxon>
        <taxon>Mollusca</taxon>
        <taxon>Gastropoda</taxon>
        <taxon>Caenogastropoda</taxon>
        <taxon>Littorinimorpha</taxon>
        <taxon>Littorinoidea</taxon>
        <taxon>Littorinidae</taxon>
        <taxon>Littorina</taxon>
    </lineage>
</organism>
<evidence type="ECO:0000259" key="2">
    <source>
        <dbReference type="PROSITE" id="PS50209"/>
    </source>
</evidence>
<dbReference type="InterPro" id="IPR001315">
    <property type="entry name" value="CARD"/>
</dbReference>
<dbReference type="Gene3D" id="1.10.533.10">
    <property type="entry name" value="Death Domain, Fas"/>
    <property type="match status" value="1"/>
</dbReference>
<dbReference type="Proteomes" id="UP001374579">
    <property type="component" value="Unassembled WGS sequence"/>
</dbReference>
<feature type="region of interest" description="Disordered" evidence="1">
    <location>
        <begin position="284"/>
        <end position="356"/>
    </location>
</feature>
<dbReference type="InterPro" id="IPR011029">
    <property type="entry name" value="DEATH-like_dom_sf"/>
</dbReference>
<proteinExistence type="predicted"/>
<dbReference type="CDD" id="cd01671">
    <property type="entry name" value="CARD"/>
    <property type="match status" value="1"/>
</dbReference>
<feature type="compositionally biased region" description="Polar residues" evidence="1">
    <location>
        <begin position="308"/>
        <end position="321"/>
    </location>
</feature>
<evidence type="ECO:0000256" key="1">
    <source>
        <dbReference type="SAM" id="MobiDB-lite"/>
    </source>
</evidence>
<dbReference type="EMBL" id="JBAMIC010000022">
    <property type="protein sequence ID" value="KAK7091542.1"/>
    <property type="molecule type" value="Genomic_DNA"/>
</dbReference>